<comment type="similarity">
    <text evidence="6">Belongs to the RnpA family.</text>
</comment>
<comment type="function">
    <text evidence="6">RNaseP catalyzes the removal of the 5'-leader sequence from pre-tRNA to produce the mature 5'-terminus. It can also cleave other RNA substrates such as 4.5S RNA. The protein component plays an auxiliary but essential role in vivo by binding to the 5'-leader sequence and broadening the substrate specificity of the ribozyme.</text>
</comment>
<dbReference type="PANTHER" id="PTHR33992">
    <property type="entry name" value="RIBONUCLEASE P PROTEIN COMPONENT"/>
    <property type="match status" value="1"/>
</dbReference>
<proteinExistence type="inferred from homology"/>
<dbReference type="InterPro" id="IPR014721">
    <property type="entry name" value="Ribsml_uS5_D2-typ_fold_subgr"/>
</dbReference>
<dbReference type="Proteomes" id="UP000549765">
    <property type="component" value="Unassembled WGS sequence"/>
</dbReference>
<keyword evidence="5 6" id="KW-0694">RNA-binding</keyword>
<comment type="caution">
    <text evidence="8">The sequence shown here is derived from an EMBL/GenBank/DDBJ whole genome shotgun (WGS) entry which is preliminary data.</text>
</comment>
<dbReference type="PANTHER" id="PTHR33992:SF1">
    <property type="entry name" value="RIBONUCLEASE P PROTEIN COMPONENT"/>
    <property type="match status" value="1"/>
</dbReference>
<dbReference type="AlphaFoldDB" id="A0A7X6S3I6"/>
<dbReference type="RefSeq" id="WP_168721832.1">
    <property type="nucleotide sequence ID" value="NZ_JAAXPN010000003.1"/>
</dbReference>
<keyword evidence="2 6" id="KW-0540">Nuclease</keyword>
<accession>A0A7X6S3I6</accession>
<name>A0A7X6S3I6_9LACO</name>
<evidence type="ECO:0000313" key="9">
    <source>
        <dbReference type="Proteomes" id="UP000549765"/>
    </source>
</evidence>
<protein>
    <recommendedName>
        <fullName evidence="6 7">Ribonuclease P protein component</fullName>
        <shortName evidence="6">RNase P protein</shortName>
        <shortName evidence="6">RNaseP protein</shortName>
        <ecNumber evidence="6 7">3.1.26.5</ecNumber>
    </recommendedName>
    <alternativeName>
        <fullName evidence="6">Protein C5</fullName>
    </alternativeName>
</protein>
<dbReference type="GO" id="GO:0001682">
    <property type="term" value="P:tRNA 5'-leader removal"/>
    <property type="evidence" value="ECO:0007669"/>
    <property type="project" value="UniProtKB-UniRule"/>
</dbReference>
<evidence type="ECO:0000256" key="4">
    <source>
        <dbReference type="ARBA" id="ARBA00022801"/>
    </source>
</evidence>
<keyword evidence="1 6" id="KW-0819">tRNA processing</keyword>
<sequence>MRKSYRVKKEAEFQKVFDRKHSVANRMFILYKMEQPAAKHFRVGISVGKKVGKAHDRVYVKRRIRQTLLEYKAQIAPNYDFLVIARPAANGRPMAEIRENLVHALQLATLLPTSNK</sequence>
<keyword evidence="9" id="KW-1185">Reference proteome</keyword>
<evidence type="ECO:0000313" key="8">
    <source>
        <dbReference type="EMBL" id="NKZ24032.1"/>
    </source>
</evidence>
<evidence type="ECO:0000256" key="6">
    <source>
        <dbReference type="HAMAP-Rule" id="MF_00227"/>
    </source>
</evidence>
<dbReference type="SUPFAM" id="SSF54211">
    <property type="entry name" value="Ribosomal protein S5 domain 2-like"/>
    <property type="match status" value="1"/>
</dbReference>
<dbReference type="EMBL" id="JAAXPN010000003">
    <property type="protein sequence ID" value="NKZ24032.1"/>
    <property type="molecule type" value="Genomic_DNA"/>
</dbReference>
<dbReference type="GO" id="GO:0042781">
    <property type="term" value="F:3'-tRNA processing endoribonuclease activity"/>
    <property type="evidence" value="ECO:0007669"/>
    <property type="project" value="TreeGrafter"/>
</dbReference>
<dbReference type="GO" id="GO:0004526">
    <property type="term" value="F:ribonuclease P activity"/>
    <property type="evidence" value="ECO:0007669"/>
    <property type="project" value="UniProtKB-UniRule"/>
</dbReference>
<organism evidence="8 9">
    <name type="scientific">Periweissella fabalis</name>
    <dbReference type="NCBI Taxonomy" id="1070421"/>
    <lineage>
        <taxon>Bacteria</taxon>
        <taxon>Bacillati</taxon>
        <taxon>Bacillota</taxon>
        <taxon>Bacilli</taxon>
        <taxon>Lactobacillales</taxon>
        <taxon>Lactobacillaceae</taxon>
        <taxon>Periweissella</taxon>
    </lineage>
</organism>
<comment type="subunit">
    <text evidence="6">Consists of a catalytic RNA component (M1 or rnpB) and a protein subunit.</text>
</comment>
<evidence type="ECO:0000256" key="5">
    <source>
        <dbReference type="ARBA" id="ARBA00022884"/>
    </source>
</evidence>
<dbReference type="NCBIfam" id="TIGR00188">
    <property type="entry name" value="rnpA"/>
    <property type="match status" value="1"/>
</dbReference>
<evidence type="ECO:0000256" key="3">
    <source>
        <dbReference type="ARBA" id="ARBA00022759"/>
    </source>
</evidence>
<dbReference type="GO" id="GO:0030677">
    <property type="term" value="C:ribonuclease P complex"/>
    <property type="evidence" value="ECO:0007669"/>
    <property type="project" value="TreeGrafter"/>
</dbReference>
<dbReference type="GO" id="GO:0000049">
    <property type="term" value="F:tRNA binding"/>
    <property type="evidence" value="ECO:0007669"/>
    <property type="project" value="UniProtKB-UniRule"/>
</dbReference>
<dbReference type="InterPro" id="IPR020568">
    <property type="entry name" value="Ribosomal_Su5_D2-typ_SF"/>
</dbReference>
<dbReference type="EC" id="3.1.26.5" evidence="6 7"/>
<comment type="catalytic activity">
    <reaction evidence="6">
        <text>Endonucleolytic cleavage of RNA, removing 5'-extranucleotides from tRNA precursor.</text>
        <dbReference type="EC" id="3.1.26.5"/>
    </reaction>
</comment>
<gene>
    <name evidence="6 8" type="primary">rnpA</name>
    <name evidence="8" type="ORF">HF964_04305</name>
</gene>
<dbReference type="Pfam" id="PF00825">
    <property type="entry name" value="Ribonuclease_P"/>
    <property type="match status" value="1"/>
</dbReference>
<dbReference type="InterPro" id="IPR000100">
    <property type="entry name" value="RNase_P"/>
</dbReference>
<dbReference type="Gene3D" id="3.30.230.10">
    <property type="match status" value="1"/>
</dbReference>
<dbReference type="HAMAP" id="MF_00227">
    <property type="entry name" value="RNase_P"/>
    <property type="match status" value="1"/>
</dbReference>
<keyword evidence="4 6" id="KW-0378">Hydrolase</keyword>
<evidence type="ECO:0000256" key="1">
    <source>
        <dbReference type="ARBA" id="ARBA00022694"/>
    </source>
</evidence>
<keyword evidence="3 6" id="KW-0255">Endonuclease</keyword>
<evidence type="ECO:0000256" key="7">
    <source>
        <dbReference type="NCBIfam" id="TIGR00188"/>
    </source>
</evidence>
<evidence type="ECO:0000256" key="2">
    <source>
        <dbReference type="ARBA" id="ARBA00022722"/>
    </source>
</evidence>
<reference evidence="8 9" key="1">
    <citation type="submission" date="2020-04" db="EMBL/GenBank/DDBJ databases">
        <title>MicrobeNet Type strains.</title>
        <authorList>
            <person name="Nicholson A.C."/>
        </authorList>
    </citation>
    <scope>NUCLEOTIDE SEQUENCE [LARGE SCALE GENOMIC DNA]</scope>
    <source>
        <strain evidence="8 9">CCUG 61472</strain>
    </source>
</reference>